<dbReference type="EMBL" id="JAULBC010000001">
    <property type="protein sequence ID" value="MEX6686323.1"/>
    <property type="molecule type" value="Genomic_DNA"/>
</dbReference>
<keyword evidence="2" id="KW-1185">Reference proteome</keyword>
<evidence type="ECO:0000313" key="2">
    <source>
        <dbReference type="Proteomes" id="UP001560573"/>
    </source>
</evidence>
<organism evidence="1 2">
    <name type="scientific">Danxiaibacter flavus</name>
    <dbReference type="NCBI Taxonomy" id="3049108"/>
    <lineage>
        <taxon>Bacteria</taxon>
        <taxon>Pseudomonadati</taxon>
        <taxon>Bacteroidota</taxon>
        <taxon>Chitinophagia</taxon>
        <taxon>Chitinophagales</taxon>
        <taxon>Chitinophagaceae</taxon>
        <taxon>Danxiaibacter</taxon>
    </lineage>
</organism>
<dbReference type="Proteomes" id="UP001560573">
    <property type="component" value="Unassembled WGS sequence"/>
</dbReference>
<reference evidence="1 2" key="1">
    <citation type="submission" date="2023-07" db="EMBL/GenBank/DDBJ databases">
        <authorList>
            <person name="Lian W.-H."/>
        </authorList>
    </citation>
    <scope>NUCLEOTIDE SEQUENCE [LARGE SCALE GENOMIC DNA]</scope>
    <source>
        <strain evidence="1 2">SYSU DXS3180</strain>
    </source>
</reference>
<gene>
    <name evidence="1" type="ORF">QTN47_02390</name>
</gene>
<sequence length="175" mass="20581">MILFHSFKHHLISIREWLRTNTGAWNNELQRKLLTIGSSQLDLYTGQLSVASIEGFVTNFLQQKNLLDKQAYKNWIYEESDYKMISLPDDSNWTLRFLDEEQFAHLHPSRYSLNTIRVKANVLKSCLCVLLFEKEDEINNAVINHYRKKYLQLPPVNEKFTHAEIEKVLRLLAAA</sequence>
<comment type="caution">
    <text evidence="1">The sequence shown here is derived from an EMBL/GenBank/DDBJ whole genome shotgun (WGS) entry which is preliminary data.</text>
</comment>
<accession>A0ABV3Z8Y1</accession>
<evidence type="ECO:0000313" key="1">
    <source>
        <dbReference type="EMBL" id="MEX6686323.1"/>
    </source>
</evidence>
<name>A0ABV3Z8Y1_9BACT</name>
<dbReference type="RefSeq" id="WP_369327716.1">
    <property type="nucleotide sequence ID" value="NZ_JAULBC010000001.1"/>
</dbReference>
<proteinExistence type="predicted"/>
<protein>
    <submittedName>
        <fullName evidence="1">Uncharacterized protein</fullName>
    </submittedName>
</protein>